<name>A0AAE0WEF5_9BIVA</name>
<reference evidence="2" key="2">
    <citation type="journal article" date="2021" name="Genome Biol. Evol.">
        <title>Developing a high-quality reference genome for a parasitic bivalve with doubly uniparental inheritance (Bivalvia: Unionida).</title>
        <authorList>
            <person name="Smith C.H."/>
        </authorList>
    </citation>
    <scope>NUCLEOTIDE SEQUENCE</scope>
    <source>
        <strain evidence="2">CHS0354</strain>
        <tissue evidence="2">Mantle</tissue>
    </source>
</reference>
<evidence type="ECO:0000313" key="3">
    <source>
        <dbReference type="Proteomes" id="UP001195483"/>
    </source>
</evidence>
<dbReference type="AlphaFoldDB" id="A0AAE0WEF5"/>
<dbReference type="EMBL" id="JAEAOA010000610">
    <property type="protein sequence ID" value="KAK3611204.1"/>
    <property type="molecule type" value="Genomic_DNA"/>
</dbReference>
<organism evidence="2 3">
    <name type="scientific">Potamilus streckersoni</name>
    <dbReference type="NCBI Taxonomy" id="2493646"/>
    <lineage>
        <taxon>Eukaryota</taxon>
        <taxon>Metazoa</taxon>
        <taxon>Spiralia</taxon>
        <taxon>Lophotrochozoa</taxon>
        <taxon>Mollusca</taxon>
        <taxon>Bivalvia</taxon>
        <taxon>Autobranchia</taxon>
        <taxon>Heteroconchia</taxon>
        <taxon>Palaeoheterodonta</taxon>
        <taxon>Unionida</taxon>
        <taxon>Unionoidea</taxon>
        <taxon>Unionidae</taxon>
        <taxon>Ambleminae</taxon>
        <taxon>Lampsilini</taxon>
        <taxon>Potamilus</taxon>
    </lineage>
</organism>
<keyword evidence="3" id="KW-1185">Reference proteome</keyword>
<sequence>MSVEPLDYSTPEIYSMISTTINQEWQQHWNYSQGKSTPPYPSAGDKGSGSLIIKTSHGTNTNTNCPTCQIPETLPHILNYCPTYSISRDSSWAYQTKIGASHIPGLPQLREEQQPKSNI</sequence>
<comment type="caution">
    <text evidence="2">The sequence shown here is derived from an EMBL/GenBank/DDBJ whole genome shotgun (WGS) entry which is preliminary data.</text>
</comment>
<protein>
    <submittedName>
        <fullName evidence="2">Uncharacterized protein</fullName>
    </submittedName>
</protein>
<reference evidence="2" key="3">
    <citation type="submission" date="2023-05" db="EMBL/GenBank/DDBJ databases">
        <authorList>
            <person name="Smith C.H."/>
        </authorList>
    </citation>
    <scope>NUCLEOTIDE SEQUENCE</scope>
    <source>
        <strain evidence="2">CHS0354</strain>
        <tissue evidence="2">Mantle</tissue>
    </source>
</reference>
<reference evidence="2" key="1">
    <citation type="journal article" date="2021" name="Genome Biol. Evol.">
        <title>A High-Quality Reference Genome for a Parasitic Bivalve with Doubly Uniparental Inheritance (Bivalvia: Unionida).</title>
        <authorList>
            <person name="Smith C.H."/>
        </authorList>
    </citation>
    <scope>NUCLEOTIDE SEQUENCE</scope>
    <source>
        <strain evidence="2">CHS0354</strain>
    </source>
</reference>
<proteinExistence type="predicted"/>
<feature type="region of interest" description="Disordered" evidence="1">
    <location>
        <begin position="32"/>
        <end position="55"/>
    </location>
</feature>
<gene>
    <name evidence="2" type="ORF">CHS0354_009461</name>
</gene>
<evidence type="ECO:0000313" key="2">
    <source>
        <dbReference type="EMBL" id="KAK3611204.1"/>
    </source>
</evidence>
<evidence type="ECO:0000256" key="1">
    <source>
        <dbReference type="SAM" id="MobiDB-lite"/>
    </source>
</evidence>
<dbReference type="Proteomes" id="UP001195483">
    <property type="component" value="Unassembled WGS sequence"/>
</dbReference>
<accession>A0AAE0WEF5</accession>